<comment type="similarity">
    <text evidence="8">Belongs to the binding-protein-dependent transport system permease family. LivHM subfamily.</text>
</comment>
<comment type="caution">
    <text evidence="10">The sequence shown here is derived from an EMBL/GenBank/DDBJ whole genome shotgun (WGS) entry which is preliminary data.</text>
</comment>
<feature type="transmembrane region" description="Helical" evidence="9">
    <location>
        <begin position="207"/>
        <end position="234"/>
    </location>
</feature>
<dbReference type="EMBL" id="PDVP01000002">
    <property type="protein sequence ID" value="PHP67916.1"/>
    <property type="molecule type" value="Genomic_DNA"/>
</dbReference>
<feature type="transmembrane region" description="Helical" evidence="9">
    <location>
        <begin position="6"/>
        <end position="25"/>
    </location>
</feature>
<dbReference type="GO" id="GO:0005886">
    <property type="term" value="C:plasma membrane"/>
    <property type="evidence" value="ECO:0007669"/>
    <property type="project" value="UniProtKB-SubCell"/>
</dbReference>
<dbReference type="Proteomes" id="UP000221168">
    <property type="component" value="Unassembled WGS sequence"/>
</dbReference>
<feature type="transmembrane region" description="Helical" evidence="9">
    <location>
        <begin position="123"/>
        <end position="142"/>
    </location>
</feature>
<evidence type="ECO:0000256" key="5">
    <source>
        <dbReference type="ARBA" id="ARBA00022970"/>
    </source>
</evidence>
<dbReference type="AlphaFoldDB" id="A0A2G1QQW5"/>
<keyword evidence="3" id="KW-1003">Cell membrane</keyword>
<feature type="transmembrane region" description="Helical" evidence="9">
    <location>
        <begin position="289"/>
        <end position="306"/>
    </location>
</feature>
<evidence type="ECO:0000256" key="6">
    <source>
        <dbReference type="ARBA" id="ARBA00022989"/>
    </source>
</evidence>
<dbReference type="GO" id="GO:0022857">
    <property type="term" value="F:transmembrane transporter activity"/>
    <property type="evidence" value="ECO:0007669"/>
    <property type="project" value="InterPro"/>
</dbReference>
<dbReference type="RefSeq" id="WP_099304198.1">
    <property type="nucleotide sequence ID" value="NZ_PDVP01000002.1"/>
</dbReference>
<dbReference type="InterPro" id="IPR001851">
    <property type="entry name" value="ABC_transp_permease"/>
</dbReference>
<keyword evidence="6 9" id="KW-1133">Transmembrane helix</keyword>
<keyword evidence="5" id="KW-0029">Amino-acid transport</keyword>
<evidence type="ECO:0000256" key="9">
    <source>
        <dbReference type="SAM" id="Phobius"/>
    </source>
</evidence>
<evidence type="ECO:0000256" key="4">
    <source>
        <dbReference type="ARBA" id="ARBA00022692"/>
    </source>
</evidence>
<evidence type="ECO:0000313" key="11">
    <source>
        <dbReference type="Proteomes" id="UP000221168"/>
    </source>
</evidence>
<organism evidence="10 11">
    <name type="scientific">Zhengella mangrovi</name>
    <dbReference type="NCBI Taxonomy" id="1982044"/>
    <lineage>
        <taxon>Bacteria</taxon>
        <taxon>Pseudomonadati</taxon>
        <taxon>Pseudomonadota</taxon>
        <taxon>Alphaproteobacteria</taxon>
        <taxon>Hyphomicrobiales</taxon>
        <taxon>Notoacmeibacteraceae</taxon>
        <taxon>Zhengella</taxon>
    </lineage>
</organism>
<keyword evidence="11" id="KW-1185">Reference proteome</keyword>
<keyword evidence="7 9" id="KW-0472">Membrane</keyword>
<dbReference type="PANTHER" id="PTHR11795:SF445">
    <property type="entry name" value="AMINO ACID ABC TRANSPORTER PERMEASE PROTEIN"/>
    <property type="match status" value="1"/>
</dbReference>
<feature type="transmembrane region" description="Helical" evidence="9">
    <location>
        <begin position="264"/>
        <end position="283"/>
    </location>
</feature>
<comment type="subcellular location">
    <subcellularLocation>
        <location evidence="1">Cell membrane</location>
        <topology evidence="1">Multi-pass membrane protein</topology>
    </subcellularLocation>
</comment>
<dbReference type="GO" id="GO:0006865">
    <property type="term" value="P:amino acid transport"/>
    <property type="evidence" value="ECO:0007669"/>
    <property type="project" value="UniProtKB-KW"/>
</dbReference>
<dbReference type="Pfam" id="PF02653">
    <property type="entry name" value="BPD_transp_2"/>
    <property type="match status" value="1"/>
</dbReference>
<evidence type="ECO:0000256" key="8">
    <source>
        <dbReference type="ARBA" id="ARBA00037998"/>
    </source>
</evidence>
<dbReference type="PANTHER" id="PTHR11795">
    <property type="entry name" value="BRANCHED-CHAIN AMINO ACID TRANSPORT SYSTEM PERMEASE PROTEIN LIVH"/>
    <property type="match status" value="1"/>
</dbReference>
<dbReference type="CDD" id="cd06582">
    <property type="entry name" value="TM_PBP1_LivH_like"/>
    <property type="match status" value="1"/>
</dbReference>
<accession>A0A2G1QQW5</accession>
<sequence>MDKSRLLNWLLYAALMALVIGLLGWGKPMKILGLFFASGLAVGSLYALGGIGMVVLYRASGVLNFSSGAAGAAGAMTTWQLAQWGVWPPLAWTACVVVALLATLAYGMLIAPRLAWREPVVKAVATLGYALILLGLVSFIWIDDPRSIALPTDKMAVNFLGMRITITRLIVFVASIGVVVGIHQFLGRTRVGLHMRSLANDRDLSALIGVPVVATETIAWGISGVLAGFTGLMFADLIRLEPTVITFMVIPSIAAAICGRLESLGLVLIGGLSIGVIESMLTLSPTLKNVRPIAPFVIAALVLLWYQRGTRLTFSGRD</sequence>
<protein>
    <submittedName>
        <fullName evidence="10">Branched-chain amino acid ABC transporter permease</fullName>
    </submittedName>
</protein>
<gene>
    <name evidence="10" type="ORF">CSC94_04335</name>
</gene>
<evidence type="ECO:0000256" key="2">
    <source>
        <dbReference type="ARBA" id="ARBA00022448"/>
    </source>
</evidence>
<evidence type="ECO:0000256" key="7">
    <source>
        <dbReference type="ARBA" id="ARBA00023136"/>
    </source>
</evidence>
<feature type="transmembrane region" description="Helical" evidence="9">
    <location>
        <begin position="32"/>
        <end position="57"/>
    </location>
</feature>
<evidence type="ECO:0000313" key="10">
    <source>
        <dbReference type="EMBL" id="PHP67916.1"/>
    </source>
</evidence>
<dbReference type="OrthoDB" id="27557at2"/>
<keyword evidence="2" id="KW-0813">Transport</keyword>
<name>A0A2G1QQW5_9HYPH</name>
<keyword evidence="4 9" id="KW-0812">Transmembrane</keyword>
<reference evidence="10 11" key="1">
    <citation type="submission" date="2017-10" db="EMBL/GenBank/DDBJ databases">
        <title>Sedimentibacterium mangrovi gen. nov., sp. nov., a novel member of family Phyllobacteriacea isolated from mangrove sediment.</title>
        <authorList>
            <person name="Liao H."/>
            <person name="Tian Y."/>
        </authorList>
    </citation>
    <scope>NUCLEOTIDE SEQUENCE [LARGE SCALE GENOMIC DNA]</scope>
    <source>
        <strain evidence="10 11">X9-2-2</strain>
    </source>
</reference>
<feature type="transmembrane region" description="Helical" evidence="9">
    <location>
        <begin position="240"/>
        <end position="257"/>
    </location>
</feature>
<evidence type="ECO:0000256" key="1">
    <source>
        <dbReference type="ARBA" id="ARBA00004651"/>
    </source>
</evidence>
<feature type="transmembrane region" description="Helical" evidence="9">
    <location>
        <begin position="162"/>
        <end position="186"/>
    </location>
</feature>
<dbReference type="InterPro" id="IPR052157">
    <property type="entry name" value="BCAA_transport_permease"/>
</dbReference>
<feature type="transmembrane region" description="Helical" evidence="9">
    <location>
        <begin position="90"/>
        <end position="111"/>
    </location>
</feature>
<proteinExistence type="inferred from homology"/>
<evidence type="ECO:0000256" key="3">
    <source>
        <dbReference type="ARBA" id="ARBA00022475"/>
    </source>
</evidence>